<comment type="subcellular location">
    <subcellularLocation>
        <location evidence="1">Cytoplasm</location>
    </subcellularLocation>
</comment>
<dbReference type="Ensembl" id="ENSAOCT00000070751.1">
    <property type="protein sequence ID" value="ENSAOCP00000077042.1"/>
    <property type="gene ID" value="ENSAOCG00000026718.1"/>
</dbReference>
<dbReference type="AlphaFoldDB" id="A0AAQ6AIS0"/>
<dbReference type="SUPFAM" id="SSF47986">
    <property type="entry name" value="DEATH domain"/>
    <property type="match status" value="1"/>
</dbReference>
<dbReference type="InterPro" id="IPR007111">
    <property type="entry name" value="NACHT_NTPase"/>
</dbReference>
<feature type="compositionally biased region" description="Acidic residues" evidence="7">
    <location>
        <begin position="42"/>
        <end position="59"/>
    </location>
</feature>
<evidence type="ECO:0000256" key="2">
    <source>
        <dbReference type="ARBA" id="ARBA00022490"/>
    </source>
</evidence>
<evidence type="ECO:0000256" key="3">
    <source>
        <dbReference type="ARBA" id="ARBA00022614"/>
    </source>
</evidence>
<feature type="compositionally biased region" description="Acidic residues" evidence="7">
    <location>
        <begin position="134"/>
        <end position="143"/>
    </location>
</feature>
<feature type="compositionally biased region" description="Acidic residues" evidence="7">
    <location>
        <begin position="108"/>
        <end position="124"/>
    </location>
</feature>
<dbReference type="InterPro" id="IPR041267">
    <property type="entry name" value="NLRP_HD2"/>
</dbReference>
<feature type="region of interest" description="Disordered" evidence="7">
    <location>
        <begin position="1"/>
        <end position="81"/>
    </location>
</feature>
<keyword evidence="10" id="KW-1185">Reference proteome</keyword>
<dbReference type="GO" id="GO:0005524">
    <property type="term" value="F:ATP binding"/>
    <property type="evidence" value="ECO:0007669"/>
    <property type="project" value="UniProtKB-KW"/>
</dbReference>
<reference evidence="9 10" key="1">
    <citation type="submission" date="2022-01" db="EMBL/GenBank/DDBJ databases">
        <title>A chromosome-scale genome assembly of the false clownfish, Amphiprion ocellaris.</title>
        <authorList>
            <person name="Ryu T."/>
        </authorList>
    </citation>
    <scope>NUCLEOTIDE SEQUENCE [LARGE SCALE GENOMIC DNA]</scope>
</reference>
<proteinExistence type="predicted"/>
<dbReference type="Gene3D" id="3.40.50.300">
    <property type="entry name" value="P-loop containing nucleotide triphosphate hydrolases"/>
    <property type="match status" value="1"/>
</dbReference>
<dbReference type="GO" id="GO:0005737">
    <property type="term" value="C:cytoplasm"/>
    <property type="evidence" value="ECO:0007669"/>
    <property type="project" value="UniProtKB-SubCell"/>
</dbReference>
<dbReference type="InterPro" id="IPR011029">
    <property type="entry name" value="DEATH-like_dom_sf"/>
</dbReference>
<keyword evidence="3" id="KW-0433">Leucine-rich repeat</keyword>
<dbReference type="InterPro" id="IPR051261">
    <property type="entry name" value="NLR"/>
</dbReference>
<dbReference type="Pfam" id="PF17779">
    <property type="entry name" value="WHD_NOD2"/>
    <property type="match status" value="1"/>
</dbReference>
<name>A0AAQ6AIS0_AMPOC</name>
<evidence type="ECO:0000256" key="1">
    <source>
        <dbReference type="ARBA" id="ARBA00004496"/>
    </source>
</evidence>
<evidence type="ECO:0000259" key="8">
    <source>
        <dbReference type="PROSITE" id="PS50824"/>
    </source>
</evidence>
<feature type="compositionally biased region" description="Basic and acidic residues" evidence="7">
    <location>
        <begin position="1"/>
        <end position="14"/>
    </location>
</feature>
<feature type="domain" description="Pyrin" evidence="8">
    <location>
        <begin position="166"/>
        <end position="244"/>
    </location>
</feature>
<dbReference type="Pfam" id="PF05729">
    <property type="entry name" value="NACHT"/>
    <property type="match status" value="1"/>
</dbReference>
<reference evidence="9" key="3">
    <citation type="submission" date="2025-09" db="UniProtKB">
        <authorList>
            <consortium name="Ensembl"/>
        </authorList>
    </citation>
    <scope>IDENTIFICATION</scope>
</reference>
<dbReference type="Gene3D" id="1.10.533.10">
    <property type="entry name" value="Death Domain, Fas"/>
    <property type="match status" value="1"/>
</dbReference>
<evidence type="ECO:0000256" key="7">
    <source>
        <dbReference type="SAM" id="MobiDB-lite"/>
    </source>
</evidence>
<keyword evidence="4" id="KW-0677">Repeat</keyword>
<organism evidence="9 10">
    <name type="scientific">Amphiprion ocellaris</name>
    <name type="common">Clown anemonefish</name>
    <dbReference type="NCBI Taxonomy" id="80972"/>
    <lineage>
        <taxon>Eukaryota</taxon>
        <taxon>Metazoa</taxon>
        <taxon>Chordata</taxon>
        <taxon>Craniata</taxon>
        <taxon>Vertebrata</taxon>
        <taxon>Euteleostomi</taxon>
        <taxon>Actinopterygii</taxon>
        <taxon>Neopterygii</taxon>
        <taxon>Teleostei</taxon>
        <taxon>Neoteleostei</taxon>
        <taxon>Acanthomorphata</taxon>
        <taxon>Ovalentaria</taxon>
        <taxon>Pomacentridae</taxon>
        <taxon>Amphiprion</taxon>
    </lineage>
</organism>
<dbReference type="SMART" id="SM01289">
    <property type="entry name" value="PYRIN"/>
    <property type="match status" value="1"/>
</dbReference>
<reference evidence="9" key="2">
    <citation type="submission" date="2025-08" db="UniProtKB">
        <authorList>
            <consortium name="Ensembl"/>
        </authorList>
    </citation>
    <scope>IDENTIFICATION</scope>
</reference>
<dbReference type="PANTHER" id="PTHR24106">
    <property type="entry name" value="NACHT, LRR AND CARD DOMAINS-CONTAINING"/>
    <property type="match status" value="1"/>
</dbReference>
<evidence type="ECO:0000256" key="6">
    <source>
        <dbReference type="ARBA" id="ARBA00022840"/>
    </source>
</evidence>
<keyword evidence="6" id="KW-0067">ATP-binding</keyword>
<dbReference type="PROSITE" id="PS50824">
    <property type="entry name" value="DAPIN"/>
    <property type="match status" value="1"/>
</dbReference>
<dbReference type="InterPro" id="IPR027417">
    <property type="entry name" value="P-loop_NTPase"/>
</dbReference>
<accession>A0AAQ6AIS0</accession>
<dbReference type="Proteomes" id="UP001501940">
    <property type="component" value="Chromosome 7"/>
</dbReference>
<dbReference type="InterPro" id="IPR004020">
    <property type="entry name" value="DAPIN"/>
</dbReference>
<evidence type="ECO:0000256" key="5">
    <source>
        <dbReference type="ARBA" id="ARBA00022741"/>
    </source>
</evidence>
<evidence type="ECO:0000313" key="10">
    <source>
        <dbReference type="Proteomes" id="UP001501940"/>
    </source>
</evidence>
<evidence type="ECO:0000313" key="9">
    <source>
        <dbReference type="Ensembl" id="ENSAOCP00000077042.1"/>
    </source>
</evidence>
<keyword evidence="5" id="KW-0547">Nucleotide-binding</keyword>
<dbReference type="InterPro" id="IPR041075">
    <property type="entry name" value="NOD1/2_WH"/>
</dbReference>
<feature type="region of interest" description="Disordered" evidence="7">
    <location>
        <begin position="108"/>
        <end position="157"/>
    </location>
</feature>
<dbReference type="Pfam" id="PF17776">
    <property type="entry name" value="NLRC4_HD2"/>
    <property type="match status" value="1"/>
</dbReference>
<dbReference type="InterPro" id="IPR029495">
    <property type="entry name" value="NACHT-assoc"/>
</dbReference>
<dbReference type="SMART" id="SM01288">
    <property type="entry name" value="FISNA"/>
    <property type="match status" value="1"/>
</dbReference>
<keyword evidence="2" id="KW-0963">Cytoplasm</keyword>
<dbReference type="GeneTree" id="ENSGT01150000286911"/>
<protein>
    <recommendedName>
        <fullName evidence="8">Pyrin domain-containing protein</fullName>
    </recommendedName>
</protein>
<evidence type="ECO:0000256" key="4">
    <source>
        <dbReference type="ARBA" id="ARBA00022737"/>
    </source>
</evidence>
<sequence length="789" mass="90844">MDPDTEVQRIFKNEEEVDDEEEQRKKLMRPPSSYGSMKSDSDNTEEEGGDEDDEADDVLVELPEPSTTEETGVQMIRSESPETLYTMTTMQTKPPGAFVIETRSSDLEDFPEDDDEVEEDEDELLVTNSPEPPEPIEPDDAMQTDENSQPGKLHPEQDMPHVFKSIQSTLTDLSKDDLLNFKMWFHQWERRITLTDTICGDVLDFVDKTLEILGEERALSHTIHTLENIGKFELAKKLDKQCKRVLIRHILRGELNRKHSALYEGVSHAGRQPLLETVYVEPLITTCSYGGVDPSHEFGPRHLTPLQVPSNVTYVGVTDLFRQQKDDGTPVRTVLTTGIPGMGLSVCVAKFCLDWSEHRSNLDLQFVIKLSFRAIRNLRNRQDRERPPSQIMSVMEMIEFYHPDLRGITFLDEENCKYLVIMDGFDRYQYPLDWENAPVIHGNHTKAHPDVVIVNIFRGTVLPGARIWILGRPAAVSQIPSKFIDFTTEIQGYTEEMKDHFLTKRFIDAEVAAKIVAHYKRLPTLKILTRQPFICWMAAKVFERRFRYPDYGTEPPRLTSFYINIFVIQSNRRLAFYHGRMEIKLVWSAEDKQMLINIGKLALTMLEKNTSVFYEEDLKEHGLPFQEVLVCSGFCSEILTPTSDGRRQFCFFHYTFQEFMAALYVFSMFYVESKNILDSGSRIPKIFTSSKWSTKSAAGLVHCAIVRTFNAPLGHYDMFLRFLCGLLNPESHEDLLAGALYPSRSPKVDGLDEVQRLLEQTIQKAPADRVENLKECLREMIQEDQWKLN</sequence>